<evidence type="ECO:0000313" key="1">
    <source>
        <dbReference type="EMBL" id="QDL10180.1"/>
    </source>
</evidence>
<gene>
    <name evidence="1" type="ORF">DP114_21820</name>
</gene>
<evidence type="ECO:0008006" key="3">
    <source>
        <dbReference type="Google" id="ProtNLM"/>
    </source>
</evidence>
<organism evidence="1 2">
    <name type="scientific">Brasilonema sennae CENA114</name>
    <dbReference type="NCBI Taxonomy" id="415709"/>
    <lineage>
        <taxon>Bacteria</taxon>
        <taxon>Bacillati</taxon>
        <taxon>Cyanobacteriota</taxon>
        <taxon>Cyanophyceae</taxon>
        <taxon>Nostocales</taxon>
        <taxon>Scytonemataceae</taxon>
        <taxon>Brasilonema</taxon>
        <taxon>Bromeliae group (in: Brasilonema)</taxon>
    </lineage>
</organism>
<proteinExistence type="predicted"/>
<dbReference type="KEGG" id="bsen:DP114_21820"/>
<dbReference type="PANTHER" id="PTHR35690">
    <property type="entry name" value="OS01G0363500 PROTEIN"/>
    <property type="match status" value="1"/>
</dbReference>
<keyword evidence="2" id="KW-1185">Reference proteome</keyword>
<dbReference type="PANTHER" id="PTHR35690:SF1">
    <property type="entry name" value="OS01G0363500 PROTEIN"/>
    <property type="match status" value="1"/>
</dbReference>
<protein>
    <recommendedName>
        <fullName evidence="3">Plastid lipid-associated protein/fibrillin conserved domain-containing protein</fullName>
    </recommendedName>
</protein>
<accession>A0A856MJ29</accession>
<dbReference type="AlphaFoldDB" id="A0A856MJ29"/>
<dbReference type="EMBL" id="CP030118">
    <property type="protein sequence ID" value="QDL10180.1"/>
    <property type="molecule type" value="Genomic_DNA"/>
</dbReference>
<evidence type="ECO:0000313" key="2">
    <source>
        <dbReference type="Proteomes" id="UP000503129"/>
    </source>
</evidence>
<dbReference type="Proteomes" id="UP000503129">
    <property type="component" value="Chromosome"/>
</dbReference>
<name>A0A856MJ29_9CYAN</name>
<sequence>MTADLTSLASGDFVTVLSLAATAYQGHTNERPDPEVVVNALLQAEKAAKQQHLTYPFESLVGEWRLCFVTGTKKVRNQAGIVLGKGFYIPKLAPTYISFDTTPAVDETPSREGIGNSVQFGFVSLKLKGPAQYSEKKNFLAFDFLQMQISLFGRVIYSGQIRGGKTGAENFYTQPVAKLPFFAFFLVTQDLIAASGRGGGLALWIREN</sequence>
<reference evidence="1 2" key="1">
    <citation type="submission" date="2018-06" db="EMBL/GenBank/DDBJ databases">
        <title>Comparative genomics of Brasilonema spp. strains.</title>
        <authorList>
            <person name="Alvarenga D.O."/>
            <person name="Fiore M.F."/>
            <person name="Varani A.M."/>
        </authorList>
    </citation>
    <scope>NUCLEOTIDE SEQUENCE [LARGE SCALE GENOMIC DNA]</scope>
    <source>
        <strain evidence="1 2">CENA114</strain>
    </source>
</reference>
<dbReference type="RefSeq" id="WP_171977093.1">
    <property type="nucleotide sequence ID" value="NZ_CAWOXK010000001.1"/>
</dbReference>